<dbReference type="CDD" id="cd00067">
    <property type="entry name" value="GAL4"/>
    <property type="match status" value="1"/>
</dbReference>
<dbReference type="GeneID" id="19108099"/>
<dbReference type="InterPro" id="IPR007219">
    <property type="entry name" value="XnlR_reg_dom"/>
</dbReference>
<dbReference type="RefSeq" id="XP_007681574.1">
    <property type="nucleotide sequence ID" value="XM_007683384.1"/>
</dbReference>
<keyword evidence="3" id="KW-0804">Transcription</keyword>
<evidence type="ECO:0000256" key="1">
    <source>
        <dbReference type="ARBA" id="ARBA00022723"/>
    </source>
</evidence>
<dbReference type="GO" id="GO:0000978">
    <property type="term" value="F:RNA polymerase II cis-regulatory region sequence-specific DNA binding"/>
    <property type="evidence" value="ECO:0007669"/>
    <property type="project" value="TreeGrafter"/>
</dbReference>
<dbReference type="KEGG" id="bcom:BAUCODRAFT_127015"/>
<dbReference type="PROSITE" id="PS00463">
    <property type="entry name" value="ZN2_CY6_FUNGAL_1"/>
    <property type="match status" value="1"/>
</dbReference>
<dbReference type="GO" id="GO:0008270">
    <property type="term" value="F:zinc ion binding"/>
    <property type="evidence" value="ECO:0007669"/>
    <property type="project" value="InterPro"/>
</dbReference>
<dbReference type="SMART" id="SM00066">
    <property type="entry name" value="GAL4"/>
    <property type="match status" value="1"/>
</dbReference>
<feature type="region of interest" description="Disordered" evidence="5">
    <location>
        <begin position="124"/>
        <end position="167"/>
    </location>
</feature>
<proteinExistence type="predicted"/>
<accession>M2LB99</accession>
<dbReference type="HOGENOM" id="CLU_008599_1_1_1"/>
<name>M2LB99_BAUPA</name>
<sequence>MYHTFSVVEANGGRHDERHASRPVTSRRLSTINACNECRRRKIRCGGSQPCQQCLWSQHPELCVFAGSGRKTVQNRMYMEQLHSRSECLSAVCSRLFPNQDPSKLRDLPRNELINLAVTLSRPKSAQTPPANDIILPPSVPSVDSSRPSESADSLNSLEQAPERNPVVDEAIRQKRTVHGISDDVNCLSLSFTFQSSYVGISSISAVLKVIFMIAPGARTHVAQNAADTALPSRVPSPSVEQQLPIDATAMPPPDIAHNHIESYFNRVHVLMPMIDEDDFRHTYLYLDRKDGPWLALFNTVLALGSLASGTCADEEHLVYFRRASKHLDYEAFGSANIYVLQALGLLAGYYLHWLNRPNEANALMGATLRMATAVGLHREYSNPSRNVEGQIPVGIRRSTWWSLVCLDTWAAMTTGRPSLGRTGLGVTVDVPKIPEHSNNAQYLASLKLLPLVHNVPFCKLATRIQDRLAAQTLLNPTEIAAFDAELVRWHDELPPILRISGLEQDAVAAFTSPRYEDFVANTSPASAPTEKRHDKRAIHGHNLPACPEILKTPRLITHWWFMTLRILMYRPYLLATSLRRSPRRAKSADETTAIERCRIIAEESIRSINLHCPNELLAGWNAVWLMYQAVMIPLVSLFAMHPDRTKSTNSAEASAQTAAQSGNDNADDVLAWRIQVETAIVFFQRMTPYSMAAKRSTIIVERLYAASKHSTIFTAPPNSTQPSEGDNSRLTSCEITQMSGTVLPDMVHVTPVTGQVPDWLDAGDWGVSDGELLEWTALWSNDVMWDNGQDFILP</sequence>
<evidence type="ECO:0000313" key="8">
    <source>
        <dbReference type="Proteomes" id="UP000011761"/>
    </source>
</evidence>
<dbReference type="GO" id="GO:0005634">
    <property type="term" value="C:nucleus"/>
    <property type="evidence" value="ECO:0007669"/>
    <property type="project" value="TreeGrafter"/>
</dbReference>
<keyword evidence="8" id="KW-1185">Reference proteome</keyword>
<dbReference type="InterPro" id="IPR051127">
    <property type="entry name" value="Fungal_SecMet_Regulators"/>
</dbReference>
<evidence type="ECO:0000256" key="3">
    <source>
        <dbReference type="ARBA" id="ARBA00023163"/>
    </source>
</evidence>
<dbReference type="Pfam" id="PF00172">
    <property type="entry name" value="Zn_clus"/>
    <property type="match status" value="1"/>
</dbReference>
<dbReference type="CDD" id="cd12148">
    <property type="entry name" value="fungal_TF_MHR"/>
    <property type="match status" value="1"/>
</dbReference>
<feature type="compositionally biased region" description="Low complexity" evidence="5">
    <location>
        <begin position="141"/>
        <end position="154"/>
    </location>
</feature>
<evidence type="ECO:0000256" key="5">
    <source>
        <dbReference type="SAM" id="MobiDB-lite"/>
    </source>
</evidence>
<dbReference type="OrthoDB" id="3362851at2759"/>
<dbReference type="PANTHER" id="PTHR47424">
    <property type="entry name" value="REGULATORY PROTEIN GAL4"/>
    <property type="match status" value="1"/>
</dbReference>
<evidence type="ECO:0000256" key="4">
    <source>
        <dbReference type="ARBA" id="ARBA00023242"/>
    </source>
</evidence>
<gene>
    <name evidence="7" type="ORF">BAUCODRAFT_127015</name>
</gene>
<dbReference type="InterPro" id="IPR036864">
    <property type="entry name" value="Zn2-C6_fun-type_DNA-bd_sf"/>
</dbReference>
<feature type="domain" description="Zn(2)-C6 fungal-type" evidence="6">
    <location>
        <begin position="34"/>
        <end position="65"/>
    </location>
</feature>
<dbReference type="PROSITE" id="PS50048">
    <property type="entry name" value="ZN2_CY6_FUNGAL_2"/>
    <property type="match status" value="1"/>
</dbReference>
<dbReference type="GO" id="GO:0006351">
    <property type="term" value="P:DNA-templated transcription"/>
    <property type="evidence" value="ECO:0007669"/>
    <property type="project" value="InterPro"/>
</dbReference>
<dbReference type="Proteomes" id="UP000011761">
    <property type="component" value="Unassembled WGS sequence"/>
</dbReference>
<evidence type="ECO:0000313" key="7">
    <source>
        <dbReference type="EMBL" id="EMC91097.1"/>
    </source>
</evidence>
<dbReference type="eggNOG" id="ENOG502SHZM">
    <property type="taxonomic scope" value="Eukaryota"/>
</dbReference>
<keyword evidence="2" id="KW-0805">Transcription regulation</keyword>
<evidence type="ECO:0000256" key="2">
    <source>
        <dbReference type="ARBA" id="ARBA00023015"/>
    </source>
</evidence>
<reference evidence="7 8" key="1">
    <citation type="journal article" date="2012" name="PLoS Pathog.">
        <title>Diverse lifestyles and strategies of plant pathogenesis encoded in the genomes of eighteen Dothideomycetes fungi.</title>
        <authorList>
            <person name="Ohm R.A."/>
            <person name="Feau N."/>
            <person name="Henrissat B."/>
            <person name="Schoch C.L."/>
            <person name="Horwitz B.A."/>
            <person name="Barry K.W."/>
            <person name="Condon B.J."/>
            <person name="Copeland A.C."/>
            <person name="Dhillon B."/>
            <person name="Glaser F."/>
            <person name="Hesse C.N."/>
            <person name="Kosti I."/>
            <person name="LaButti K."/>
            <person name="Lindquist E.A."/>
            <person name="Lucas S."/>
            <person name="Salamov A.A."/>
            <person name="Bradshaw R.E."/>
            <person name="Ciuffetti L."/>
            <person name="Hamelin R.C."/>
            <person name="Kema G.H.J."/>
            <person name="Lawrence C."/>
            <person name="Scott J.A."/>
            <person name="Spatafora J.W."/>
            <person name="Turgeon B.G."/>
            <person name="de Wit P.J.G.M."/>
            <person name="Zhong S."/>
            <person name="Goodwin S.B."/>
            <person name="Grigoriev I.V."/>
        </authorList>
    </citation>
    <scope>NUCLEOTIDE SEQUENCE [LARGE SCALE GENOMIC DNA]</scope>
    <source>
        <strain evidence="7 8">UAMH 10762</strain>
    </source>
</reference>
<dbReference type="Gene3D" id="4.10.240.10">
    <property type="entry name" value="Zn(2)-C6 fungal-type DNA-binding domain"/>
    <property type="match status" value="1"/>
</dbReference>
<dbReference type="SMART" id="SM00906">
    <property type="entry name" value="Fungal_trans"/>
    <property type="match status" value="1"/>
</dbReference>
<protein>
    <recommendedName>
        <fullName evidence="6">Zn(2)-C6 fungal-type domain-containing protein</fullName>
    </recommendedName>
</protein>
<evidence type="ECO:0000259" key="6">
    <source>
        <dbReference type="PROSITE" id="PS50048"/>
    </source>
</evidence>
<keyword evidence="1" id="KW-0479">Metal-binding</keyword>
<dbReference type="OMA" id="LQTMPEE"/>
<dbReference type="EMBL" id="KB445564">
    <property type="protein sequence ID" value="EMC91097.1"/>
    <property type="molecule type" value="Genomic_DNA"/>
</dbReference>
<dbReference type="Pfam" id="PF04082">
    <property type="entry name" value="Fungal_trans"/>
    <property type="match status" value="1"/>
</dbReference>
<dbReference type="AlphaFoldDB" id="M2LB99"/>
<organism evidence="7 8">
    <name type="scientific">Baudoinia panamericana (strain UAMH 10762)</name>
    <name type="common">Angels' share fungus</name>
    <name type="synonym">Baudoinia compniacensis (strain UAMH 10762)</name>
    <dbReference type="NCBI Taxonomy" id="717646"/>
    <lineage>
        <taxon>Eukaryota</taxon>
        <taxon>Fungi</taxon>
        <taxon>Dikarya</taxon>
        <taxon>Ascomycota</taxon>
        <taxon>Pezizomycotina</taxon>
        <taxon>Dothideomycetes</taxon>
        <taxon>Dothideomycetidae</taxon>
        <taxon>Mycosphaerellales</taxon>
        <taxon>Teratosphaeriaceae</taxon>
        <taxon>Baudoinia</taxon>
    </lineage>
</organism>
<keyword evidence="4" id="KW-0539">Nucleus</keyword>
<dbReference type="GO" id="GO:0000981">
    <property type="term" value="F:DNA-binding transcription factor activity, RNA polymerase II-specific"/>
    <property type="evidence" value="ECO:0007669"/>
    <property type="project" value="InterPro"/>
</dbReference>
<dbReference type="PANTHER" id="PTHR47424:SF5">
    <property type="entry name" value="ZN(II)2CYS6 TRANSCRIPTION FACTOR (EUROFUNG)"/>
    <property type="match status" value="1"/>
</dbReference>
<dbReference type="SUPFAM" id="SSF57701">
    <property type="entry name" value="Zn2/Cys6 DNA-binding domain"/>
    <property type="match status" value="1"/>
</dbReference>
<dbReference type="InterPro" id="IPR001138">
    <property type="entry name" value="Zn2Cys6_DnaBD"/>
</dbReference>
<dbReference type="GO" id="GO:0000435">
    <property type="term" value="P:positive regulation of transcription from RNA polymerase II promoter by galactose"/>
    <property type="evidence" value="ECO:0007669"/>
    <property type="project" value="TreeGrafter"/>
</dbReference>